<keyword evidence="1" id="KW-1133">Transmembrane helix</keyword>
<name>A0ABT0A691_9GAMM</name>
<keyword evidence="1" id="KW-0812">Transmembrane</keyword>
<dbReference type="EMBL" id="JALGCL010000004">
    <property type="protein sequence ID" value="MCJ0826498.1"/>
    <property type="molecule type" value="Genomic_DNA"/>
</dbReference>
<evidence type="ECO:0000313" key="2">
    <source>
        <dbReference type="EMBL" id="MCJ0826498.1"/>
    </source>
</evidence>
<gene>
    <name evidence="2" type="ORF">MQC88_11140</name>
</gene>
<feature type="transmembrane region" description="Helical" evidence="1">
    <location>
        <begin position="17"/>
        <end position="42"/>
    </location>
</feature>
<proteinExistence type="predicted"/>
<keyword evidence="1" id="KW-0472">Membrane</keyword>
<organism evidence="2 3">
    <name type="scientific">Cognatiluteimonas sedimenti</name>
    <dbReference type="NCBI Taxonomy" id="2927791"/>
    <lineage>
        <taxon>Bacteria</taxon>
        <taxon>Pseudomonadati</taxon>
        <taxon>Pseudomonadota</taxon>
        <taxon>Gammaproteobacteria</taxon>
        <taxon>Lysobacterales</taxon>
        <taxon>Lysobacteraceae</taxon>
        <taxon>Cognatiluteimonas</taxon>
    </lineage>
</organism>
<keyword evidence="3" id="KW-1185">Reference proteome</keyword>
<sequence>MGKQQADDRRRGVRRTVLLFAAIAVAIYAGFILSGVVSSGVIGGGSAP</sequence>
<dbReference type="RefSeq" id="WP_243322063.1">
    <property type="nucleotide sequence ID" value="NZ_JALGCL010000004.1"/>
</dbReference>
<comment type="caution">
    <text evidence="2">The sequence shown here is derived from an EMBL/GenBank/DDBJ whole genome shotgun (WGS) entry which is preliminary data.</text>
</comment>
<protein>
    <submittedName>
        <fullName evidence="2">Uncharacterized protein</fullName>
    </submittedName>
</protein>
<accession>A0ABT0A691</accession>
<reference evidence="2 3" key="1">
    <citation type="submission" date="2022-03" db="EMBL/GenBank/DDBJ databases">
        <title>Luteimonas soily sp. nov., a novel bacterium isolated from the soil.</title>
        <authorList>
            <person name="Zhang X."/>
        </authorList>
    </citation>
    <scope>NUCLEOTIDE SEQUENCE [LARGE SCALE GENOMIC DNA]</scope>
    <source>
        <strain evidence="2 3">50</strain>
    </source>
</reference>
<evidence type="ECO:0000313" key="3">
    <source>
        <dbReference type="Proteomes" id="UP001165423"/>
    </source>
</evidence>
<dbReference type="Proteomes" id="UP001165423">
    <property type="component" value="Unassembled WGS sequence"/>
</dbReference>
<evidence type="ECO:0000256" key="1">
    <source>
        <dbReference type="SAM" id="Phobius"/>
    </source>
</evidence>